<dbReference type="InterPro" id="IPR036388">
    <property type="entry name" value="WH-like_DNA-bd_sf"/>
</dbReference>
<dbReference type="InterPro" id="IPR039425">
    <property type="entry name" value="RNA_pol_sigma-70-like"/>
</dbReference>
<dbReference type="PANTHER" id="PTHR43133">
    <property type="entry name" value="RNA POLYMERASE ECF-TYPE SIGMA FACTO"/>
    <property type="match status" value="1"/>
</dbReference>
<dbReference type="Gene3D" id="1.10.10.10">
    <property type="entry name" value="Winged helix-like DNA-binding domain superfamily/Winged helix DNA-binding domain"/>
    <property type="match status" value="1"/>
</dbReference>
<sequence length="191" mass="21923">MDLKALADNALAEKVRVNHAGAFEEVFKRFWEHLYIFAFKRLKDEDEAKDAVQDVFIGYWQRAATLELTGTLEAYLFSAVRYEVLRKIASANKQEEKLLHYTNVVLPDFIATLDPLEQSELMLAIDREISALPARLKEIYQLSKEENLSIKEIALRLNLSEQTVKNQLSAALKKLRAGLKEAFILILLSRL</sequence>
<evidence type="ECO:0000259" key="5">
    <source>
        <dbReference type="Pfam" id="PF04542"/>
    </source>
</evidence>
<dbReference type="Pfam" id="PF08281">
    <property type="entry name" value="Sigma70_r4_2"/>
    <property type="match status" value="1"/>
</dbReference>
<dbReference type="PANTHER" id="PTHR43133:SF46">
    <property type="entry name" value="RNA POLYMERASE SIGMA-70 FACTOR ECF SUBFAMILY"/>
    <property type="match status" value="1"/>
</dbReference>
<dbReference type="GO" id="GO:0006352">
    <property type="term" value="P:DNA-templated transcription initiation"/>
    <property type="evidence" value="ECO:0007669"/>
    <property type="project" value="InterPro"/>
</dbReference>
<evidence type="ECO:0000259" key="6">
    <source>
        <dbReference type="Pfam" id="PF08281"/>
    </source>
</evidence>
<feature type="domain" description="RNA polymerase sigma factor 70 region 4 type 2" evidence="6">
    <location>
        <begin position="123"/>
        <end position="175"/>
    </location>
</feature>
<name>A0A495J5W3_9SPHI</name>
<keyword evidence="3" id="KW-0731">Sigma factor</keyword>
<dbReference type="InterPro" id="IPR013324">
    <property type="entry name" value="RNA_pol_sigma_r3/r4-like"/>
</dbReference>
<evidence type="ECO:0000256" key="2">
    <source>
        <dbReference type="ARBA" id="ARBA00023015"/>
    </source>
</evidence>
<reference evidence="7 8" key="1">
    <citation type="submission" date="2018-10" db="EMBL/GenBank/DDBJ databases">
        <title>Genomic Encyclopedia of Archaeal and Bacterial Type Strains, Phase II (KMG-II): from individual species to whole genera.</title>
        <authorList>
            <person name="Goeker M."/>
        </authorList>
    </citation>
    <scope>NUCLEOTIDE SEQUENCE [LARGE SCALE GENOMIC DNA]</scope>
    <source>
        <strain evidence="7 8">DSM 18602</strain>
    </source>
</reference>
<dbReference type="InterPro" id="IPR013249">
    <property type="entry name" value="RNA_pol_sigma70_r4_t2"/>
</dbReference>
<dbReference type="InterPro" id="IPR014284">
    <property type="entry name" value="RNA_pol_sigma-70_dom"/>
</dbReference>
<proteinExistence type="inferred from homology"/>
<protein>
    <submittedName>
        <fullName evidence="7">RNA polymerase sigma-70 factor (ECF subfamily)</fullName>
    </submittedName>
</protein>
<dbReference type="SUPFAM" id="SSF88946">
    <property type="entry name" value="Sigma2 domain of RNA polymerase sigma factors"/>
    <property type="match status" value="1"/>
</dbReference>
<dbReference type="OrthoDB" id="659948at2"/>
<feature type="domain" description="RNA polymerase sigma-70 region 2" evidence="5">
    <location>
        <begin position="33"/>
        <end position="92"/>
    </location>
</feature>
<dbReference type="RefSeq" id="WP_121198887.1">
    <property type="nucleotide sequence ID" value="NZ_RBKU01000001.1"/>
</dbReference>
<evidence type="ECO:0000313" key="8">
    <source>
        <dbReference type="Proteomes" id="UP000268007"/>
    </source>
</evidence>
<dbReference type="EMBL" id="RBKU01000001">
    <property type="protein sequence ID" value="RKR83379.1"/>
    <property type="molecule type" value="Genomic_DNA"/>
</dbReference>
<evidence type="ECO:0000313" key="7">
    <source>
        <dbReference type="EMBL" id="RKR83379.1"/>
    </source>
</evidence>
<gene>
    <name evidence="7" type="ORF">BDD43_3586</name>
</gene>
<dbReference type="GO" id="GO:0003677">
    <property type="term" value="F:DNA binding"/>
    <property type="evidence" value="ECO:0007669"/>
    <property type="project" value="InterPro"/>
</dbReference>
<dbReference type="Pfam" id="PF04542">
    <property type="entry name" value="Sigma70_r2"/>
    <property type="match status" value="1"/>
</dbReference>
<keyword evidence="8" id="KW-1185">Reference proteome</keyword>
<dbReference type="SUPFAM" id="SSF88659">
    <property type="entry name" value="Sigma3 and sigma4 domains of RNA polymerase sigma factors"/>
    <property type="match status" value="1"/>
</dbReference>
<dbReference type="GO" id="GO:0016987">
    <property type="term" value="F:sigma factor activity"/>
    <property type="evidence" value="ECO:0007669"/>
    <property type="project" value="UniProtKB-KW"/>
</dbReference>
<accession>A0A495J5W3</accession>
<dbReference type="NCBIfam" id="TIGR02937">
    <property type="entry name" value="sigma70-ECF"/>
    <property type="match status" value="1"/>
</dbReference>
<evidence type="ECO:0000256" key="3">
    <source>
        <dbReference type="ARBA" id="ARBA00023082"/>
    </source>
</evidence>
<dbReference type="Gene3D" id="1.10.1740.10">
    <property type="match status" value="1"/>
</dbReference>
<dbReference type="Proteomes" id="UP000268007">
    <property type="component" value="Unassembled WGS sequence"/>
</dbReference>
<comment type="similarity">
    <text evidence="1">Belongs to the sigma-70 factor family. ECF subfamily.</text>
</comment>
<comment type="caution">
    <text evidence="7">The sequence shown here is derived from an EMBL/GenBank/DDBJ whole genome shotgun (WGS) entry which is preliminary data.</text>
</comment>
<organism evidence="7 8">
    <name type="scientific">Mucilaginibacter gracilis</name>
    <dbReference type="NCBI Taxonomy" id="423350"/>
    <lineage>
        <taxon>Bacteria</taxon>
        <taxon>Pseudomonadati</taxon>
        <taxon>Bacteroidota</taxon>
        <taxon>Sphingobacteriia</taxon>
        <taxon>Sphingobacteriales</taxon>
        <taxon>Sphingobacteriaceae</taxon>
        <taxon>Mucilaginibacter</taxon>
    </lineage>
</organism>
<dbReference type="CDD" id="cd06171">
    <property type="entry name" value="Sigma70_r4"/>
    <property type="match status" value="1"/>
</dbReference>
<dbReference type="InterPro" id="IPR007627">
    <property type="entry name" value="RNA_pol_sigma70_r2"/>
</dbReference>
<keyword evidence="2" id="KW-0805">Transcription regulation</keyword>
<keyword evidence="4" id="KW-0804">Transcription</keyword>
<dbReference type="AlphaFoldDB" id="A0A495J5W3"/>
<evidence type="ECO:0000256" key="1">
    <source>
        <dbReference type="ARBA" id="ARBA00010641"/>
    </source>
</evidence>
<evidence type="ECO:0000256" key="4">
    <source>
        <dbReference type="ARBA" id="ARBA00023163"/>
    </source>
</evidence>
<dbReference type="InterPro" id="IPR013325">
    <property type="entry name" value="RNA_pol_sigma_r2"/>
</dbReference>